<evidence type="ECO:0000313" key="4">
    <source>
        <dbReference type="WBParaSite" id="PDA_v2.g16219.t1"/>
    </source>
</evidence>
<feature type="compositionally biased region" description="Basic and acidic residues" evidence="2">
    <location>
        <begin position="365"/>
        <end position="379"/>
    </location>
</feature>
<feature type="compositionally biased region" description="Basic and acidic residues" evidence="2">
    <location>
        <begin position="296"/>
        <end position="306"/>
    </location>
</feature>
<reference evidence="4" key="1">
    <citation type="submission" date="2022-11" db="UniProtKB">
        <authorList>
            <consortium name="WormBaseParasite"/>
        </authorList>
    </citation>
    <scope>IDENTIFICATION</scope>
</reference>
<dbReference type="Proteomes" id="UP000887578">
    <property type="component" value="Unplaced"/>
</dbReference>
<feature type="compositionally biased region" description="Basic and acidic residues" evidence="2">
    <location>
        <begin position="324"/>
        <end position="335"/>
    </location>
</feature>
<feature type="compositionally biased region" description="Polar residues" evidence="2">
    <location>
        <begin position="414"/>
        <end position="426"/>
    </location>
</feature>
<name>A0A914PDH4_9BILA</name>
<keyword evidence="1" id="KW-0175">Coiled coil</keyword>
<protein>
    <submittedName>
        <fullName evidence="4">Uncharacterized protein</fullName>
    </submittedName>
</protein>
<keyword evidence="3" id="KW-1185">Reference proteome</keyword>
<accession>A0A914PDH4</accession>
<feature type="compositionally biased region" description="Polar residues" evidence="2">
    <location>
        <begin position="349"/>
        <end position="364"/>
    </location>
</feature>
<organism evidence="3 4">
    <name type="scientific">Panagrolaimus davidi</name>
    <dbReference type="NCBI Taxonomy" id="227884"/>
    <lineage>
        <taxon>Eukaryota</taxon>
        <taxon>Metazoa</taxon>
        <taxon>Ecdysozoa</taxon>
        <taxon>Nematoda</taxon>
        <taxon>Chromadorea</taxon>
        <taxon>Rhabditida</taxon>
        <taxon>Tylenchina</taxon>
        <taxon>Panagrolaimomorpha</taxon>
        <taxon>Panagrolaimoidea</taxon>
        <taxon>Panagrolaimidae</taxon>
        <taxon>Panagrolaimus</taxon>
    </lineage>
</organism>
<evidence type="ECO:0000256" key="1">
    <source>
        <dbReference type="SAM" id="Coils"/>
    </source>
</evidence>
<sequence length="477" mass="53853">MLSLLVFNADNTMNPFHNINRDPRIYGKNNNDRQFFPTSSTTPGPSFPMTPSYAERTPKLMTPSYADSTPKPMHREKASTIDPTTLAVVRHTNNKDRDILHVDFYNAFKNFPTSNFSSDVHVNCVTSLKRIFSLFKDNDKLVRGKLDDARRRNDELFRILTEKEEKIRQLEYSEAEAKKASDDGKESVSKMQIDTLRYKTETDKAKNGLSFVTSEKNRLIVAISDEKDRHMKTVAKYDALNVQYGSLFRENDKLHKDLNKLRQKIEQMEAEKVEKHPTPPPQEPASSHSSRRADKKKAVVEVEKSSESLPTQNLPEETSEMSDAAEKKTQEKEKPPMPTEISENEDEQPTPSGSARRQRPSNTKKAQETTRGEDGKSGNEEEQPTSSGSARCGKKSTAAAKEKTPVETPKENESTPSTQARRTSAIYQKPKPKKSTPRQKRSHPPPAVGNEVEAHEEEETTTIAPPPAKRGRSSTKK</sequence>
<evidence type="ECO:0000313" key="3">
    <source>
        <dbReference type="Proteomes" id="UP000887578"/>
    </source>
</evidence>
<feature type="compositionally biased region" description="Basic residues" evidence="2">
    <location>
        <begin position="430"/>
        <end position="443"/>
    </location>
</feature>
<dbReference type="AlphaFoldDB" id="A0A914PDH4"/>
<feature type="coiled-coil region" evidence="1">
    <location>
        <begin position="146"/>
        <end position="180"/>
    </location>
</feature>
<feature type="compositionally biased region" description="Basic and acidic residues" evidence="2">
    <location>
        <begin position="400"/>
        <end position="413"/>
    </location>
</feature>
<feature type="region of interest" description="Disordered" evidence="2">
    <location>
        <begin position="270"/>
        <end position="477"/>
    </location>
</feature>
<evidence type="ECO:0000256" key="2">
    <source>
        <dbReference type="SAM" id="MobiDB-lite"/>
    </source>
</evidence>
<proteinExistence type="predicted"/>
<dbReference type="WBParaSite" id="PDA_v2.g16219.t1">
    <property type="protein sequence ID" value="PDA_v2.g16219.t1"/>
    <property type="gene ID" value="PDA_v2.g16219"/>
</dbReference>